<dbReference type="InterPro" id="IPR036291">
    <property type="entry name" value="NAD(P)-bd_dom_sf"/>
</dbReference>
<evidence type="ECO:0000313" key="2">
    <source>
        <dbReference type="EMBL" id="NJP43480.1"/>
    </source>
</evidence>
<dbReference type="EMBL" id="JAATEJ010000005">
    <property type="protein sequence ID" value="NJP43480.1"/>
    <property type="molecule type" value="Genomic_DNA"/>
</dbReference>
<dbReference type="PANTHER" id="PTHR43781:SF1">
    <property type="entry name" value="SACCHAROPINE DEHYDROGENASE"/>
    <property type="match status" value="1"/>
</dbReference>
<proteinExistence type="predicted"/>
<evidence type="ECO:0000313" key="3">
    <source>
        <dbReference type="Proteomes" id="UP000734511"/>
    </source>
</evidence>
<sequence>MSGPVGVLGASGAVGSAAVLALRAQGVGGLRLGARGIAALAGSQAEVMAVDLDRPDRLARFCAGCAVVLNCAGPSYRVRGRVAEAALAAGADYVDVAGDEPAHADLSGRDLAGLGRRAVLSAGMLPGLSGLLPRWLAAQQPGGAHGGELTVWSGGLERCSRTVAADLVLSAGAAPDGGGPYGEPLAAWRSGRRESRALRSRDDVELPFFPGPVALRPYLSGEAERLARALRLDRVDWFNAFPGRRVRDVLATLGGSGRPPGEDADRLARACAMDLAGHRPYYRMVFALRSAAGATATATLGTADSCRLTGAVGALAVTETLAGRVPPGLHFAAEVLDPGRAARLIGPALGATLDVSHLPLEPAAVVGAL</sequence>
<accession>A0ABX0ZI88</accession>
<feature type="domain" description="Saccharopine dehydrogenase NADP binding" evidence="1">
    <location>
        <begin position="5"/>
        <end position="98"/>
    </location>
</feature>
<dbReference type="PANTHER" id="PTHR43781">
    <property type="entry name" value="SACCHAROPINE DEHYDROGENASE"/>
    <property type="match status" value="1"/>
</dbReference>
<gene>
    <name evidence="2" type="ORF">HCN08_08720</name>
</gene>
<protein>
    <recommendedName>
        <fullName evidence="1">Saccharopine dehydrogenase NADP binding domain-containing protein</fullName>
    </recommendedName>
</protein>
<dbReference type="Pfam" id="PF03435">
    <property type="entry name" value="Sacchrp_dh_NADP"/>
    <property type="match status" value="1"/>
</dbReference>
<name>A0ABX0ZI88_9ACTN</name>
<comment type="caution">
    <text evidence="2">The sequence shown here is derived from an EMBL/GenBank/DDBJ whole genome shotgun (WGS) entry which is preliminary data.</text>
</comment>
<dbReference type="Gene3D" id="3.40.50.720">
    <property type="entry name" value="NAD(P)-binding Rossmann-like Domain"/>
    <property type="match status" value="1"/>
</dbReference>
<dbReference type="Proteomes" id="UP000734511">
    <property type="component" value="Unassembled WGS sequence"/>
</dbReference>
<dbReference type="InterPro" id="IPR005097">
    <property type="entry name" value="Sacchrp_dh_NADP-bd"/>
</dbReference>
<organism evidence="2 3">
    <name type="scientific">Actinacidiphila epipremni</name>
    <dbReference type="NCBI Taxonomy" id="2053013"/>
    <lineage>
        <taxon>Bacteria</taxon>
        <taxon>Bacillati</taxon>
        <taxon>Actinomycetota</taxon>
        <taxon>Actinomycetes</taxon>
        <taxon>Kitasatosporales</taxon>
        <taxon>Streptomycetaceae</taxon>
        <taxon>Actinacidiphila</taxon>
    </lineage>
</organism>
<keyword evidence="3" id="KW-1185">Reference proteome</keyword>
<reference evidence="2 3" key="1">
    <citation type="submission" date="2020-03" db="EMBL/GenBank/DDBJ databases">
        <title>WGS of actinomycetes isolated from Thailand.</title>
        <authorList>
            <person name="Thawai C."/>
        </authorList>
    </citation>
    <scope>NUCLEOTIDE SEQUENCE [LARGE SCALE GENOMIC DNA]</scope>
    <source>
        <strain evidence="2 3">PRB2-1</strain>
    </source>
</reference>
<dbReference type="RefSeq" id="WP_167982361.1">
    <property type="nucleotide sequence ID" value="NZ_JAATEJ010000005.1"/>
</dbReference>
<dbReference type="SUPFAM" id="SSF51735">
    <property type="entry name" value="NAD(P)-binding Rossmann-fold domains"/>
    <property type="match status" value="1"/>
</dbReference>
<evidence type="ECO:0000259" key="1">
    <source>
        <dbReference type="Pfam" id="PF03435"/>
    </source>
</evidence>